<dbReference type="AlphaFoldDB" id="A0A0F9QQW3"/>
<reference evidence="2" key="1">
    <citation type="journal article" date="2015" name="Nature">
        <title>Complex archaea that bridge the gap between prokaryotes and eukaryotes.</title>
        <authorList>
            <person name="Spang A."/>
            <person name="Saw J.H."/>
            <person name="Jorgensen S.L."/>
            <person name="Zaremba-Niedzwiedzka K."/>
            <person name="Martijn J."/>
            <person name="Lind A.E."/>
            <person name="van Eijk R."/>
            <person name="Schleper C."/>
            <person name="Guy L."/>
            <person name="Ettema T.J."/>
        </authorList>
    </citation>
    <scope>NUCLEOTIDE SEQUENCE</scope>
</reference>
<sequence>MPIRIGIKLNLIQIILAIGLASAALAAGGKGDMSQDAKLVWEYDAPWFGGISGAEVSADGHELTVITDRGRVIRAELVRKLGVLIDLKIIHSVALRDQGGQILVKPFTDAEGLAIGKNGQAYVSFEGQHRITTLNISNGVTTPVANAPSAETLTENAGIEALAIHPDGTLFALPEESGEDFFPLYAYRDGEWVTQTNIPRRGPFLPVGADFDDAGNLYLLERTVTPLGFRNRIRRFDLTKPDLAAETLMQSFPAHYDNLEAISVWRDPAGQTRLTVLSDDNFLAIQQTQVIEFIIPQ</sequence>
<dbReference type="EMBL" id="LAZR01001424">
    <property type="protein sequence ID" value="KKN44854.1"/>
    <property type="molecule type" value="Genomic_DNA"/>
</dbReference>
<name>A0A0F9QQW3_9ZZZZ</name>
<organism evidence="2">
    <name type="scientific">marine sediment metagenome</name>
    <dbReference type="NCBI Taxonomy" id="412755"/>
    <lineage>
        <taxon>unclassified sequences</taxon>
        <taxon>metagenomes</taxon>
        <taxon>ecological metagenomes</taxon>
    </lineage>
</organism>
<dbReference type="InterPro" id="IPR027372">
    <property type="entry name" value="Phytase-like_dom"/>
</dbReference>
<evidence type="ECO:0000259" key="1">
    <source>
        <dbReference type="Pfam" id="PF13449"/>
    </source>
</evidence>
<protein>
    <recommendedName>
        <fullName evidence="1">Phytase-like domain-containing protein</fullName>
    </recommendedName>
</protein>
<dbReference type="InterPro" id="IPR014567">
    <property type="entry name" value="UCP031900"/>
</dbReference>
<comment type="caution">
    <text evidence="2">The sequence shown here is derived from an EMBL/GenBank/DDBJ whole genome shotgun (WGS) entry which is preliminary data.</text>
</comment>
<proteinExistence type="predicted"/>
<accession>A0A0F9QQW3</accession>
<feature type="domain" description="Phytase-like" evidence="1">
    <location>
        <begin position="47"/>
        <end position="282"/>
    </location>
</feature>
<dbReference type="Gene3D" id="2.120.10.30">
    <property type="entry name" value="TolB, C-terminal domain"/>
    <property type="match status" value="1"/>
</dbReference>
<dbReference type="SUPFAM" id="SSF63829">
    <property type="entry name" value="Calcium-dependent phosphotriesterase"/>
    <property type="match status" value="1"/>
</dbReference>
<dbReference type="InterPro" id="IPR011042">
    <property type="entry name" value="6-blade_b-propeller_TolB-like"/>
</dbReference>
<dbReference type="PIRSF" id="PIRSF031900">
    <property type="entry name" value="UCP031900"/>
    <property type="match status" value="1"/>
</dbReference>
<gene>
    <name evidence="2" type="ORF">LCGC14_0688850</name>
</gene>
<evidence type="ECO:0000313" key="2">
    <source>
        <dbReference type="EMBL" id="KKN44854.1"/>
    </source>
</evidence>
<dbReference type="Pfam" id="PF13449">
    <property type="entry name" value="Phytase-like"/>
    <property type="match status" value="1"/>
</dbReference>